<dbReference type="SMART" id="SM00454">
    <property type="entry name" value="SAM"/>
    <property type="match status" value="1"/>
</dbReference>
<dbReference type="PANTHER" id="PTHR14454">
    <property type="entry name" value="GRB2-ASSOCIATED AND REGULATOR OF MAPK PROTEIN FAMILY MEMBER"/>
    <property type="match status" value="1"/>
</dbReference>
<feature type="compositionally biased region" description="Low complexity" evidence="1">
    <location>
        <begin position="415"/>
        <end position="425"/>
    </location>
</feature>
<reference evidence="3" key="2">
    <citation type="submission" date="2017-05" db="UniProtKB">
        <authorList>
            <consortium name="EnsemblMetazoa"/>
        </authorList>
    </citation>
    <scope>IDENTIFICATION</scope>
</reference>
<protein>
    <recommendedName>
        <fullName evidence="2">SAM domain-containing protein</fullName>
    </recommendedName>
</protein>
<reference evidence="4" key="1">
    <citation type="journal article" date="2010" name="Nature">
        <title>The Amphimedon queenslandica genome and the evolution of animal complexity.</title>
        <authorList>
            <person name="Srivastava M."/>
            <person name="Simakov O."/>
            <person name="Chapman J."/>
            <person name="Fahey B."/>
            <person name="Gauthier M.E."/>
            <person name="Mitros T."/>
            <person name="Richards G.S."/>
            <person name="Conaco C."/>
            <person name="Dacre M."/>
            <person name="Hellsten U."/>
            <person name="Larroux C."/>
            <person name="Putnam N.H."/>
            <person name="Stanke M."/>
            <person name="Adamska M."/>
            <person name="Darling A."/>
            <person name="Degnan S.M."/>
            <person name="Oakley T.H."/>
            <person name="Plachetzki D.C."/>
            <person name="Zhai Y."/>
            <person name="Adamski M."/>
            <person name="Calcino A."/>
            <person name="Cummins S.F."/>
            <person name="Goodstein D.M."/>
            <person name="Harris C."/>
            <person name="Jackson D.J."/>
            <person name="Leys S.P."/>
            <person name="Shu S."/>
            <person name="Woodcroft B.J."/>
            <person name="Vervoort M."/>
            <person name="Kosik K.S."/>
            <person name="Manning G."/>
            <person name="Degnan B.M."/>
            <person name="Rokhsar D.S."/>
        </authorList>
    </citation>
    <scope>NUCLEOTIDE SEQUENCE [LARGE SCALE GENOMIC DNA]</scope>
</reference>
<evidence type="ECO:0000259" key="2">
    <source>
        <dbReference type="PROSITE" id="PS50105"/>
    </source>
</evidence>
<dbReference type="InterPro" id="IPR052281">
    <property type="entry name" value="GAREM"/>
</dbReference>
<dbReference type="EnsemblMetazoa" id="XM_020000109.1">
    <property type="protein sequence ID" value="XP_019855668.1"/>
    <property type="gene ID" value="LOC109584380"/>
</dbReference>
<feature type="region of interest" description="Disordered" evidence="1">
    <location>
        <begin position="349"/>
        <end position="425"/>
    </location>
</feature>
<dbReference type="InParanoid" id="A0A1X7U8P1"/>
<dbReference type="Gene3D" id="1.10.150.50">
    <property type="entry name" value="Transcription Factor, Ets-1"/>
    <property type="match status" value="1"/>
</dbReference>
<evidence type="ECO:0000256" key="1">
    <source>
        <dbReference type="SAM" id="MobiDB-lite"/>
    </source>
</evidence>
<name>A0A1X7U8P1_AMPQE</name>
<dbReference type="OrthoDB" id="10688971at2759"/>
<gene>
    <name evidence="3" type="primary">109584380</name>
</gene>
<sequence length="640" mass="70792">MENQAVYVNVGILKAPPPVATGAVHTVTHHSLESLAEKELPCPIVVHQTNYCEFDDILGDGQELEVYAHKVSPVVTLKAPERDYTVPVNSSFLFSVLYNPFDDLIKARKGYVFQTGADLINAVPQPCAVVISKDCTCSIFTNGSPSASGGVKKSIVLRKGEVLLIDSIASESHYGKVNRLLKCFTLKEKEVYLKENCEGHFSTQESSLTFSLTFILRHFKLPILSSPYERETGTIHSRFKGKCGMIHNDVIPLSSFIVSTPTTEEELDGSDFSGQLVEIYSTLKLDYHIATATNEELILLKQKMNKTCEELSPQSITAVLYNTKEVDTVQNDFLSPVNNNEWINEILSSPSLTGKDSKQVPKKKTPPVPPRPTNGTIMRTRLSSKKEKDTNESGKEMKQDGGTQKRLTPPPTKPKPSTLSRKPPLVSQNIYEPIIKYTTGQSAGNQSFLKTEQNDTIIKGTPTPLINQQPVDKLQLLTDIAKELKTATDNVDSDDDDVHGYLVEDMYDNINYAIPPSPTSKEQTIAGPVTLPSVEPLIPAHNSQPSLGTTVHGSNDNKGYLEINKTVISLYNTAEVGDLLVAMGLSEYVSKFKEEMIDGQMLLELDDELLKEELGMNKKLHRLRLTMVIKGTQSVYGYIN</sequence>
<dbReference type="STRING" id="400682.A0A1X7U8P1"/>
<feature type="compositionally biased region" description="Basic and acidic residues" evidence="1">
    <location>
        <begin position="384"/>
        <end position="399"/>
    </location>
</feature>
<organism evidence="3">
    <name type="scientific">Amphimedon queenslandica</name>
    <name type="common">Sponge</name>
    <dbReference type="NCBI Taxonomy" id="400682"/>
    <lineage>
        <taxon>Eukaryota</taxon>
        <taxon>Metazoa</taxon>
        <taxon>Porifera</taxon>
        <taxon>Demospongiae</taxon>
        <taxon>Heteroscleromorpha</taxon>
        <taxon>Haplosclerida</taxon>
        <taxon>Niphatidae</taxon>
        <taxon>Amphimedon</taxon>
    </lineage>
</organism>
<dbReference type="Pfam" id="PF00536">
    <property type="entry name" value="SAM_1"/>
    <property type="match status" value="1"/>
</dbReference>
<feature type="domain" description="SAM" evidence="2">
    <location>
        <begin position="571"/>
        <end position="635"/>
    </location>
</feature>
<dbReference type="InterPro" id="IPR001660">
    <property type="entry name" value="SAM"/>
</dbReference>
<evidence type="ECO:0000313" key="3">
    <source>
        <dbReference type="EnsemblMetazoa" id="Aqu2.1.23864_001"/>
    </source>
</evidence>
<dbReference type="PANTHER" id="PTHR14454:SF11">
    <property type="entry name" value="SERRANO, ISOFORM F"/>
    <property type="match status" value="1"/>
</dbReference>
<dbReference type="Proteomes" id="UP000007879">
    <property type="component" value="Unassembled WGS sequence"/>
</dbReference>
<dbReference type="EnsemblMetazoa" id="Aqu2.1.23864_001">
    <property type="protein sequence ID" value="Aqu2.1.23864_001"/>
    <property type="gene ID" value="Aqu2.1.23864"/>
</dbReference>
<dbReference type="PROSITE" id="PS50105">
    <property type="entry name" value="SAM_DOMAIN"/>
    <property type="match status" value="1"/>
</dbReference>
<keyword evidence="4" id="KW-1185">Reference proteome</keyword>
<dbReference type="InterPro" id="IPR013761">
    <property type="entry name" value="SAM/pointed_sf"/>
</dbReference>
<dbReference type="KEGG" id="aqu:109584380"/>
<dbReference type="SUPFAM" id="SSF47769">
    <property type="entry name" value="SAM/Pointed domain"/>
    <property type="match status" value="1"/>
</dbReference>
<dbReference type="AlphaFoldDB" id="A0A1X7U8P1"/>
<evidence type="ECO:0000313" key="4">
    <source>
        <dbReference type="Proteomes" id="UP000007879"/>
    </source>
</evidence>
<accession>A0A1X7U8P1</accession>
<proteinExistence type="predicted"/>